<protein>
    <submittedName>
        <fullName evidence="1">Uncharacterized protein</fullName>
    </submittedName>
</protein>
<accession>A0A0G1XCT3</accession>
<evidence type="ECO:0000313" key="2">
    <source>
        <dbReference type="Proteomes" id="UP000034846"/>
    </source>
</evidence>
<gene>
    <name evidence="1" type="ORF">UY72_C0064G0003</name>
</gene>
<proteinExistence type="predicted"/>
<evidence type="ECO:0000313" key="1">
    <source>
        <dbReference type="EMBL" id="KKW28675.1"/>
    </source>
</evidence>
<dbReference type="Proteomes" id="UP000034846">
    <property type="component" value="Unassembled WGS sequence"/>
</dbReference>
<dbReference type="AlphaFoldDB" id="A0A0G1XCT3"/>
<name>A0A0G1XCT3_9BACT</name>
<sequence length="138" mass="15571">MCQPLLREFPNVTKCGGQFIVTCRTVIVMDAIASPERGHEDHALEGSGCVVMHDTVKRCYSVRAPSHASVHEINVGRTPYVVIDLKNSNWLVIGRQFHRNYRTLRSMTSAQLREFIEKYARGYGLEVRPTLVELGIVA</sequence>
<reference evidence="1 2" key="1">
    <citation type="journal article" date="2015" name="Nature">
        <title>rRNA introns, odd ribosomes, and small enigmatic genomes across a large radiation of phyla.</title>
        <authorList>
            <person name="Brown C.T."/>
            <person name="Hug L.A."/>
            <person name="Thomas B.C."/>
            <person name="Sharon I."/>
            <person name="Castelle C.J."/>
            <person name="Singh A."/>
            <person name="Wilkins M.J."/>
            <person name="Williams K.H."/>
            <person name="Banfield J.F."/>
        </authorList>
    </citation>
    <scope>NUCLEOTIDE SEQUENCE [LARGE SCALE GENOMIC DNA]</scope>
</reference>
<dbReference type="EMBL" id="LCRD01000064">
    <property type="protein sequence ID" value="KKW28675.1"/>
    <property type="molecule type" value="Genomic_DNA"/>
</dbReference>
<organism evidence="1 2">
    <name type="scientific">Candidatus Uhrbacteria bacterium GW2011_GWD2_52_7</name>
    <dbReference type="NCBI Taxonomy" id="1618989"/>
    <lineage>
        <taxon>Bacteria</taxon>
        <taxon>Candidatus Uhriibacteriota</taxon>
    </lineage>
</organism>
<comment type="caution">
    <text evidence="1">The sequence shown here is derived from an EMBL/GenBank/DDBJ whole genome shotgun (WGS) entry which is preliminary data.</text>
</comment>